<protein>
    <recommendedName>
        <fullName evidence="1">SnoaL-like domain-containing protein</fullName>
    </recommendedName>
</protein>
<comment type="caution">
    <text evidence="2">The sequence shown here is derived from an EMBL/GenBank/DDBJ whole genome shotgun (WGS) entry which is preliminary data.</text>
</comment>
<organism evidence="2 3">
    <name type="scientific">Patulibacter medicamentivorans</name>
    <dbReference type="NCBI Taxonomy" id="1097667"/>
    <lineage>
        <taxon>Bacteria</taxon>
        <taxon>Bacillati</taxon>
        <taxon>Actinomycetota</taxon>
        <taxon>Thermoleophilia</taxon>
        <taxon>Solirubrobacterales</taxon>
        <taxon>Patulibacteraceae</taxon>
        <taxon>Patulibacter</taxon>
    </lineage>
</organism>
<sequence>MHPFRAAVESGGFTQLGDLLAEDVVFHSPVAHKPYVGRELVGAILLGVSRVFEDFRYDREIGGEGDADHALVFRARIGELELEGCDFLHTGEDGLIDRFTVMVRPLSAAKALADAMAVQFAAAQRELGLA</sequence>
<dbReference type="RefSeq" id="WP_007572397.1">
    <property type="nucleotide sequence ID" value="NZ_AGUD01000073.1"/>
</dbReference>
<evidence type="ECO:0000259" key="1">
    <source>
        <dbReference type="Pfam" id="PF12680"/>
    </source>
</evidence>
<evidence type="ECO:0000313" key="3">
    <source>
        <dbReference type="Proteomes" id="UP000005143"/>
    </source>
</evidence>
<gene>
    <name evidence="2" type="ORF">PAI11_13620</name>
</gene>
<dbReference type="SUPFAM" id="SSF54427">
    <property type="entry name" value="NTF2-like"/>
    <property type="match status" value="1"/>
</dbReference>
<name>H0E3J0_9ACTN</name>
<proteinExistence type="predicted"/>
<dbReference type="OrthoDB" id="1163083at2"/>
<keyword evidence="3" id="KW-1185">Reference proteome</keyword>
<dbReference type="AlphaFoldDB" id="H0E3J0"/>
<dbReference type="InterPro" id="IPR032710">
    <property type="entry name" value="NTF2-like_dom_sf"/>
</dbReference>
<reference evidence="2 3" key="1">
    <citation type="journal article" date="2013" name="Biodegradation">
        <title>Quantitative proteomic analysis of ibuprofen-degrading Patulibacter sp. strain I11.</title>
        <authorList>
            <person name="Almeida B."/>
            <person name="Kjeldal H."/>
            <person name="Lolas I."/>
            <person name="Knudsen A.D."/>
            <person name="Carvalho G."/>
            <person name="Nielsen K.L."/>
            <person name="Barreto Crespo M.T."/>
            <person name="Stensballe A."/>
            <person name="Nielsen J.L."/>
        </authorList>
    </citation>
    <scope>NUCLEOTIDE SEQUENCE [LARGE SCALE GENOMIC DNA]</scope>
    <source>
        <strain evidence="2 3">I11</strain>
    </source>
</reference>
<dbReference type="Gene3D" id="3.10.450.50">
    <property type="match status" value="1"/>
</dbReference>
<accession>H0E3J0</accession>
<dbReference type="Pfam" id="PF12680">
    <property type="entry name" value="SnoaL_2"/>
    <property type="match status" value="1"/>
</dbReference>
<evidence type="ECO:0000313" key="2">
    <source>
        <dbReference type="EMBL" id="EHN11741.1"/>
    </source>
</evidence>
<dbReference type="EMBL" id="AGUD01000073">
    <property type="protein sequence ID" value="EHN11741.1"/>
    <property type="molecule type" value="Genomic_DNA"/>
</dbReference>
<feature type="domain" description="SnoaL-like" evidence="1">
    <location>
        <begin position="4"/>
        <end position="98"/>
    </location>
</feature>
<dbReference type="InterPro" id="IPR037401">
    <property type="entry name" value="SnoaL-like"/>
</dbReference>
<dbReference type="PATRIC" id="fig|1097667.3.peg.1354"/>
<dbReference type="Proteomes" id="UP000005143">
    <property type="component" value="Unassembled WGS sequence"/>
</dbReference>